<keyword evidence="2" id="KW-1185">Reference proteome</keyword>
<dbReference type="Proteomes" id="UP000187148">
    <property type="component" value="Chromosome"/>
</dbReference>
<evidence type="ECO:0000313" key="1">
    <source>
        <dbReference type="EMBL" id="APZ06959.1"/>
    </source>
</evidence>
<dbReference type="KEGG" id="kco:BWI95_18875"/>
<dbReference type="RefSeq" id="WP_054803298.1">
    <property type="nucleotide sequence ID" value="NZ_CP019445.1"/>
</dbReference>
<accession>A0A807LI62</accession>
<organism evidence="1 2">
    <name type="scientific">Kosakonia cowanii JCM 10956 = DSM 18146</name>
    <dbReference type="NCBI Taxonomy" id="1300165"/>
    <lineage>
        <taxon>Bacteria</taxon>
        <taxon>Pseudomonadati</taxon>
        <taxon>Pseudomonadota</taxon>
        <taxon>Gammaproteobacteria</taxon>
        <taxon>Enterobacterales</taxon>
        <taxon>Enterobacteriaceae</taxon>
        <taxon>Kosakonia</taxon>
    </lineage>
</organism>
<gene>
    <name evidence="1" type="ORF">BWI95_18875</name>
</gene>
<dbReference type="EMBL" id="CP019445">
    <property type="protein sequence ID" value="APZ06959.1"/>
    <property type="molecule type" value="Genomic_DNA"/>
</dbReference>
<evidence type="ECO:0000313" key="2">
    <source>
        <dbReference type="Proteomes" id="UP000187148"/>
    </source>
</evidence>
<reference evidence="1 2" key="1">
    <citation type="submission" date="2017-01" db="EMBL/GenBank/DDBJ databases">
        <authorList>
            <person name="Cao J.-M."/>
        </authorList>
    </citation>
    <scope>NUCLEOTIDE SEQUENCE [LARGE SCALE GENOMIC DNA]</scope>
    <source>
        <strain evidence="1 2">888-76</strain>
    </source>
</reference>
<proteinExistence type="predicted"/>
<dbReference type="AlphaFoldDB" id="A0A807LI62"/>
<name>A0A807LI62_9ENTR</name>
<protein>
    <submittedName>
        <fullName evidence="1">Uncharacterized protein</fullName>
    </submittedName>
</protein>
<sequence length="66" mass="7614">MTFFIVWEAYTRDWQLMQKGSRFMSTDDPDIIDVDLADYVADMAKALGIEEKYLVITSVQSLGFLN</sequence>